<dbReference type="AlphaFoldDB" id="T1IQI9"/>
<evidence type="ECO:0000313" key="14">
    <source>
        <dbReference type="Proteomes" id="UP000014500"/>
    </source>
</evidence>
<keyword evidence="14" id="KW-1185">Reference proteome</keyword>
<evidence type="ECO:0000256" key="4">
    <source>
        <dbReference type="ARBA" id="ARBA00022692"/>
    </source>
</evidence>
<evidence type="ECO:0000259" key="12">
    <source>
        <dbReference type="PROSITE" id="PS50262"/>
    </source>
</evidence>
<feature type="transmembrane region" description="Helical" evidence="11">
    <location>
        <begin position="404"/>
        <end position="428"/>
    </location>
</feature>
<keyword evidence="3" id="KW-1003">Cell membrane</keyword>
<evidence type="ECO:0000256" key="9">
    <source>
        <dbReference type="ARBA" id="ARBA00023224"/>
    </source>
</evidence>
<dbReference type="EnsemblMetazoa" id="SMAR003308-RA">
    <property type="protein sequence ID" value="SMAR003308-PA"/>
    <property type="gene ID" value="SMAR003308"/>
</dbReference>
<reference evidence="13" key="2">
    <citation type="submission" date="2015-02" db="UniProtKB">
        <authorList>
            <consortium name="EnsemblMetazoa"/>
        </authorList>
    </citation>
    <scope>IDENTIFICATION</scope>
</reference>
<dbReference type="GO" id="GO:0043410">
    <property type="term" value="P:positive regulation of MAPK cascade"/>
    <property type="evidence" value="ECO:0007669"/>
    <property type="project" value="TreeGrafter"/>
</dbReference>
<feature type="domain" description="G-protein coupled receptors family 1 profile" evidence="12">
    <location>
        <begin position="142"/>
        <end position="459"/>
    </location>
</feature>
<evidence type="ECO:0000256" key="8">
    <source>
        <dbReference type="ARBA" id="ARBA00023170"/>
    </source>
</evidence>
<evidence type="ECO:0000313" key="13">
    <source>
        <dbReference type="EnsemblMetazoa" id="SMAR003308-PA"/>
    </source>
</evidence>
<evidence type="ECO:0000256" key="6">
    <source>
        <dbReference type="ARBA" id="ARBA00023040"/>
    </source>
</evidence>
<dbReference type="PANTHER" id="PTHR24248">
    <property type="entry name" value="ADRENERGIC RECEPTOR-RELATED G-PROTEIN COUPLED RECEPTOR"/>
    <property type="match status" value="1"/>
</dbReference>
<dbReference type="Gene3D" id="1.20.1070.10">
    <property type="entry name" value="Rhodopsin 7-helix transmembrane proteins"/>
    <property type="match status" value="1"/>
</dbReference>
<dbReference type="GO" id="GO:0071880">
    <property type="term" value="P:adenylate cyclase-activating adrenergic receptor signaling pathway"/>
    <property type="evidence" value="ECO:0007669"/>
    <property type="project" value="TreeGrafter"/>
</dbReference>
<keyword evidence="6 10" id="KW-0297">G-protein coupled receptor</keyword>
<evidence type="ECO:0000256" key="11">
    <source>
        <dbReference type="SAM" id="Phobius"/>
    </source>
</evidence>
<feature type="transmembrane region" description="Helical" evidence="11">
    <location>
        <begin position="440"/>
        <end position="462"/>
    </location>
</feature>
<evidence type="ECO:0000256" key="2">
    <source>
        <dbReference type="ARBA" id="ARBA00010663"/>
    </source>
</evidence>
<dbReference type="eggNOG" id="KOG3656">
    <property type="taxonomic scope" value="Eukaryota"/>
</dbReference>
<comment type="similarity">
    <text evidence="2 10">Belongs to the G-protein coupled receptor 1 family.</text>
</comment>
<protein>
    <recommendedName>
        <fullName evidence="12">G-protein coupled receptors family 1 profile domain-containing protein</fullName>
    </recommendedName>
</protein>
<name>T1IQI9_STRMM</name>
<evidence type="ECO:0000256" key="10">
    <source>
        <dbReference type="RuleBase" id="RU000688"/>
    </source>
</evidence>
<dbReference type="GO" id="GO:0004930">
    <property type="term" value="F:G protein-coupled receptor activity"/>
    <property type="evidence" value="ECO:0007669"/>
    <property type="project" value="UniProtKB-KW"/>
</dbReference>
<accession>T1IQI9</accession>
<keyword evidence="5 11" id="KW-1133">Transmembrane helix</keyword>
<dbReference type="PhylomeDB" id="T1IQI9"/>
<reference evidence="14" key="1">
    <citation type="submission" date="2011-05" db="EMBL/GenBank/DDBJ databases">
        <authorList>
            <person name="Richards S.R."/>
            <person name="Qu J."/>
            <person name="Jiang H."/>
            <person name="Jhangiani S.N."/>
            <person name="Agravi P."/>
            <person name="Goodspeed R."/>
            <person name="Gross S."/>
            <person name="Mandapat C."/>
            <person name="Jackson L."/>
            <person name="Mathew T."/>
            <person name="Pu L."/>
            <person name="Thornton R."/>
            <person name="Saada N."/>
            <person name="Wilczek-Boney K.B."/>
            <person name="Lee S."/>
            <person name="Kovar C."/>
            <person name="Wu Y."/>
            <person name="Scherer S.E."/>
            <person name="Worley K.C."/>
            <person name="Muzny D.M."/>
            <person name="Gibbs R."/>
        </authorList>
    </citation>
    <scope>NUCLEOTIDE SEQUENCE</scope>
    <source>
        <strain evidence="14">Brora</strain>
    </source>
</reference>
<feature type="transmembrane region" description="Helical" evidence="11">
    <location>
        <begin position="162"/>
        <end position="181"/>
    </location>
</feature>
<dbReference type="Pfam" id="PF00001">
    <property type="entry name" value="7tm_1"/>
    <property type="match status" value="1"/>
</dbReference>
<dbReference type="Proteomes" id="UP000014500">
    <property type="component" value="Unassembled WGS sequence"/>
</dbReference>
<dbReference type="FunFam" id="1.20.1070.10:FF:000282">
    <property type="entry name" value="Dopamine receptor 2"/>
    <property type="match status" value="1"/>
</dbReference>
<comment type="subcellular location">
    <subcellularLocation>
        <location evidence="1">Cell membrane</location>
        <topology evidence="1">Multi-pass membrane protein</topology>
    </subcellularLocation>
</comment>
<feature type="transmembrane region" description="Helical" evidence="11">
    <location>
        <begin position="243"/>
        <end position="265"/>
    </location>
</feature>
<dbReference type="InterPro" id="IPR017452">
    <property type="entry name" value="GPCR_Rhodpsn_7TM"/>
</dbReference>
<dbReference type="OMA" id="GYFRRRQ"/>
<dbReference type="InterPro" id="IPR000276">
    <property type="entry name" value="GPCR_Rhodpsn"/>
</dbReference>
<dbReference type="PRINTS" id="PR00237">
    <property type="entry name" value="GPCRRHODOPSN"/>
</dbReference>
<organism evidence="13 14">
    <name type="scientific">Strigamia maritima</name>
    <name type="common">European centipede</name>
    <name type="synonym">Geophilus maritimus</name>
    <dbReference type="NCBI Taxonomy" id="126957"/>
    <lineage>
        <taxon>Eukaryota</taxon>
        <taxon>Metazoa</taxon>
        <taxon>Ecdysozoa</taxon>
        <taxon>Arthropoda</taxon>
        <taxon>Myriapoda</taxon>
        <taxon>Chilopoda</taxon>
        <taxon>Pleurostigmophora</taxon>
        <taxon>Geophilomorpha</taxon>
        <taxon>Linotaeniidae</taxon>
        <taxon>Strigamia</taxon>
    </lineage>
</organism>
<proteinExistence type="inferred from homology"/>
<keyword evidence="9 10" id="KW-0807">Transducer</keyword>
<feature type="transmembrane region" description="Helical" evidence="11">
    <location>
        <begin position="201"/>
        <end position="222"/>
    </location>
</feature>
<evidence type="ECO:0000256" key="3">
    <source>
        <dbReference type="ARBA" id="ARBA00022475"/>
    </source>
</evidence>
<dbReference type="GO" id="GO:0005886">
    <property type="term" value="C:plasma membrane"/>
    <property type="evidence" value="ECO:0007669"/>
    <property type="project" value="UniProtKB-SubCell"/>
</dbReference>
<dbReference type="STRING" id="126957.T1IQI9"/>
<evidence type="ECO:0000256" key="1">
    <source>
        <dbReference type="ARBA" id="ARBA00004651"/>
    </source>
</evidence>
<dbReference type="EMBL" id="AFFK01018331">
    <property type="status" value="NOT_ANNOTATED_CDS"/>
    <property type="molecule type" value="Genomic_DNA"/>
</dbReference>
<dbReference type="SUPFAM" id="SSF81321">
    <property type="entry name" value="Family A G protein-coupled receptor-like"/>
    <property type="match status" value="1"/>
</dbReference>
<feature type="transmembrane region" description="Helical" evidence="11">
    <location>
        <begin position="285"/>
        <end position="307"/>
    </location>
</feature>
<sequence>MKFSVAEGVILTASSTAVFADNSSTDQSPTVIDPWIGAENSSTFYSQWPINFSYPPAALYTNDSGIEYNDETKRWNVSAAIFHIATSSEESINKESTSHLNMTPSDTTNSSSTDWTWNEDIVFESSALAVVLALFCVITIFGNVLVMLAVTRERYLHTVTNYFIVSLAMADCLVGALVMPFSAVHEVMHKVWVFGQDWCDLWHSLDVLASTASILNLCVISLDRYWAITDPIAYPSRMTTKCATGLIVLVWVCAALISFPAIAWWRLVSPGPPPPYTCNFTEDVGYAVFSSIISFYAPLSVMLFTYFRIYRAATEQTKSLRLGTKQVLACNGEEAMELTLRMHRGGGKGSMQSDYSAAVHDDLLSPDALTTGANSVRIVPKNLKHFSFSRKLAKIAKEKKAAKTLGIVVGVFVLCWLPFFVTSILISICATDCIPQLDLVYSIVTWLGWINSGMNPVIYACWSRDFRRAFTKILCGTCCPKVMNQQYRHRLGGKVCHVTSDPISTSCSTDCVKL</sequence>
<dbReference type="CDD" id="cd15067">
    <property type="entry name" value="7tmA_Dop1R2-like"/>
    <property type="match status" value="1"/>
</dbReference>
<evidence type="ECO:0000256" key="7">
    <source>
        <dbReference type="ARBA" id="ARBA00023136"/>
    </source>
</evidence>
<keyword evidence="7 11" id="KW-0472">Membrane</keyword>
<dbReference type="HOGENOM" id="CLU_009579_11_6_1"/>
<dbReference type="PANTHER" id="PTHR24248:SF185">
    <property type="entry name" value="DOPAMINE RECEPTOR 2"/>
    <property type="match status" value="1"/>
</dbReference>
<keyword evidence="8 10" id="KW-0675">Receptor</keyword>
<feature type="transmembrane region" description="Helical" evidence="11">
    <location>
        <begin position="127"/>
        <end position="150"/>
    </location>
</feature>
<dbReference type="PROSITE" id="PS50262">
    <property type="entry name" value="G_PROTEIN_RECEP_F1_2"/>
    <property type="match status" value="1"/>
</dbReference>
<keyword evidence="4 10" id="KW-0812">Transmembrane</keyword>
<evidence type="ECO:0000256" key="5">
    <source>
        <dbReference type="ARBA" id="ARBA00022989"/>
    </source>
</evidence>
<dbReference type="PROSITE" id="PS00237">
    <property type="entry name" value="G_PROTEIN_RECEP_F1_1"/>
    <property type="match status" value="1"/>
</dbReference>
<dbReference type="SMART" id="SM01381">
    <property type="entry name" value="7TM_GPCR_Srsx"/>
    <property type="match status" value="1"/>
</dbReference>